<dbReference type="Gene3D" id="2.70.98.40">
    <property type="entry name" value="Glycoside hydrolase, family 65, N-terminal domain"/>
    <property type="match status" value="1"/>
</dbReference>
<feature type="domain" description="Glycoside hydrolase family 65 central catalytic" evidence="2">
    <location>
        <begin position="353"/>
        <end position="549"/>
    </location>
</feature>
<dbReference type="GO" id="GO:0005975">
    <property type="term" value="P:carbohydrate metabolic process"/>
    <property type="evidence" value="ECO:0007669"/>
    <property type="project" value="InterPro"/>
</dbReference>
<comment type="caution">
    <text evidence="3">The sequence shown here is derived from an EMBL/GenBank/DDBJ whole genome shotgun (WGS) entry which is preliminary data.</text>
</comment>
<reference evidence="3" key="1">
    <citation type="submission" date="2020-10" db="EMBL/GenBank/DDBJ databases">
        <authorList>
            <person name="Gilroy R."/>
        </authorList>
    </citation>
    <scope>NUCLEOTIDE SEQUENCE</scope>
    <source>
        <strain evidence="3">B1-3475</strain>
    </source>
</reference>
<dbReference type="InterPro" id="IPR008928">
    <property type="entry name" value="6-hairpin_glycosidase_sf"/>
</dbReference>
<feature type="compositionally biased region" description="Low complexity" evidence="1">
    <location>
        <begin position="253"/>
        <end position="272"/>
    </location>
</feature>
<name>A0A9D9HLK7_9BACT</name>
<sequence length="742" mass="81498">MNTLIYILALALLPGLLPLQELQPSDEGWTIEATDYCSEDYSGVFVGNGSIGLLPWKEPFSVRHVILNDVFEVSGPDNVRTIVKGLCPFGLSMSVDGRSVGSGPCLSDRPCNGDLRSINGGKQYDISGWKQSLDMRHALHSTSFEVPGKVHVEYFFTALRNLPYSLALACRVTALDDVEVEFSNGIAVPEGYSGPELSYRSFMAESRRCDMLCARAMTSGGSHTVVSAAMFIHDGSFTRSHTDGRIGSDDTPASVSVDTSGSGSAGTVSGDVYPQDRISRRMRKGESSEFVLAGSVCSTAAFSDPLNEAIRQLVYIDRISPAEVLRAHCRLWDGLWQGDIVIEPDMEAQRAVRLALYSLYSSCREGTSLSIPPMGLSSQGYGGHIFWDSELWMFSPVLILNEDIARSMIDYRYDHLDKAKARAAAYGYKGVMYPWESDDKGEESTPVRAITGPMEHHITADVAIAAWNFYCVSRDKLWLEQKGWPVIKAAAEFWTSRAEKNPDGTWSVRGVVGADEYANNVTDNAFTNGAARKALEYAVKAAKVCGEKSPAIWKEIASGLRILRSPEGHTLEYEGYDGRMIKQADVNLLGYPLGVITDRDQLLSDLAYYEDKIDPMNGPAMSYSIFCVQYARLGDAGSTDPRSGAFRQANAMKAEEMFRRCYRPFQRPPFGVISETASSDNPFFTTGAGGLLQAVIFGFGGLEITPRGIVQRKGILPPTWTKLEIKGAGPDRKTYVVDRSRQ</sequence>
<organism evidence="3 4">
    <name type="scientific">Candidatus Cryptobacteroides intestinigallinarum</name>
    <dbReference type="NCBI Taxonomy" id="2840767"/>
    <lineage>
        <taxon>Bacteria</taxon>
        <taxon>Pseudomonadati</taxon>
        <taxon>Bacteroidota</taxon>
        <taxon>Bacteroidia</taxon>
        <taxon>Bacteroidales</taxon>
        <taxon>Candidatus Cryptobacteroides</taxon>
    </lineage>
</organism>
<dbReference type="Proteomes" id="UP000823617">
    <property type="component" value="Unassembled WGS sequence"/>
</dbReference>
<evidence type="ECO:0000259" key="2">
    <source>
        <dbReference type="Pfam" id="PF03632"/>
    </source>
</evidence>
<dbReference type="EMBL" id="JADIMK010000071">
    <property type="protein sequence ID" value="MBO8456090.1"/>
    <property type="molecule type" value="Genomic_DNA"/>
</dbReference>
<dbReference type="Pfam" id="PF03632">
    <property type="entry name" value="Glyco_hydro_65m"/>
    <property type="match status" value="1"/>
</dbReference>
<dbReference type="SUPFAM" id="SSF48208">
    <property type="entry name" value="Six-hairpin glycosidases"/>
    <property type="match status" value="1"/>
</dbReference>
<evidence type="ECO:0000256" key="1">
    <source>
        <dbReference type="SAM" id="MobiDB-lite"/>
    </source>
</evidence>
<evidence type="ECO:0000313" key="3">
    <source>
        <dbReference type="EMBL" id="MBO8456090.1"/>
    </source>
</evidence>
<feature type="region of interest" description="Disordered" evidence="1">
    <location>
        <begin position="242"/>
        <end position="272"/>
    </location>
</feature>
<accession>A0A9D9HLK7</accession>
<dbReference type="AlphaFoldDB" id="A0A9D9HLK7"/>
<proteinExistence type="predicted"/>
<dbReference type="Gene3D" id="1.50.10.10">
    <property type="match status" value="1"/>
</dbReference>
<dbReference type="PANTHER" id="PTHR11051:SF8">
    <property type="entry name" value="PROTEIN-GLUCOSYLGALACTOSYLHYDROXYLYSINE GLUCOSIDASE"/>
    <property type="match status" value="1"/>
</dbReference>
<dbReference type="InterPro" id="IPR005195">
    <property type="entry name" value="Glyco_hydro_65_M"/>
</dbReference>
<dbReference type="GO" id="GO:0004553">
    <property type="term" value="F:hydrolase activity, hydrolyzing O-glycosyl compounds"/>
    <property type="evidence" value="ECO:0007669"/>
    <property type="project" value="TreeGrafter"/>
</dbReference>
<keyword evidence="3" id="KW-0378">Hydrolase</keyword>
<reference evidence="3" key="2">
    <citation type="journal article" date="2021" name="PeerJ">
        <title>Extensive microbial diversity within the chicken gut microbiome revealed by metagenomics and culture.</title>
        <authorList>
            <person name="Gilroy R."/>
            <person name="Ravi A."/>
            <person name="Getino M."/>
            <person name="Pursley I."/>
            <person name="Horton D.L."/>
            <person name="Alikhan N.F."/>
            <person name="Baker D."/>
            <person name="Gharbi K."/>
            <person name="Hall N."/>
            <person name="Watson M."/>
            <person name="Adriaenssens E.M."/>
            <person name="Foster-Nyarko E."/>
            <person name="Jarju S."/>
            <person name="Secka A."/>
            <person name="Antonio M."/>
            <person name="Oren A."/>
            <person name="Chaudhuri R.R."/>
            <person name="La Ragione R."/>
            <person name="Hildebrand F."/>
            <person name="Pallen M.J."/>
        </authorList>
    </citation>
    <scope>NUCLEOTIDE SEQUENCE</scope>
    <source>
        <strain evidence="3">B1-3475</strain>
    </source>
</reference>
<protein>
    <submittedName>
        <fullName evidence="3">Glycoside hydrolase family 65 protein</fullName>
    </submittedName>
</protein>
<dbReference type="InterPro" id="IPR012341">
    <property type="entry name" value="6hp_glycosidase-like_sf"/>
</dbReference>
<gene>
    <name evidence="3" type="ORF">IAC08_06780</name>
</gene>
<dbReference type="InterPro" id="IPR037018">
    <property type="entry name" value="GH65_N"/>
</dbReference>
<dbReference type="PANTHER" id="PTHR11051">
    <property type="entry name" value="GLYCOSYL HYDROLASE-RELATED"/>
    <property type="match status" value="1"/>
</dbReference>
<evidence type="ECO:0000313" key="4">
    <source>
        <dbReference type="Proteomes" id="UP000823617"/>
    </source>
</evidence>